<sequence length="274" mass="31333">MQVIGASFIKSRQKHIFVFVSVFAFMFTVIAFLIFRGSYYVIAVTLLACCVFELVCIFVFGLLSKSLAFVKMVSIACLVVFSILFTVVSNKHGYITCNTYFVDTNHTHFPAHCADYTTVAIISDVLPRWLYYQNWPFSNWFRPSSVMSHESSIQFANGAISEIQCPNALQQARLQSILEMKDHLQEAIQRMDKKKAISVMSAFEQYKQHRASSGFVSQSYQPLQLHMEIAPDVYLFECRDEKQFVSVPVYRNVTSKGNSMNMLMFDALSHSSFL</sequence>
<protein>
    <submittedName>
        <fullName evidence="2">Uncharacterized protein</fullName>
    </submittedName>
</protein>
<feature type="transmembrane region" description="Helical" evidence="1">
    <location>
        <begin position="41"/>
        <end position="62"/>
    </location>
</feature>
<reference evidence="2 3" key="1">
    <citation type="submission" date="2016-05" db="EMBL/GenBank/DDBJ databases">
        <title>Nuclear genome of Blastocystis sp. subtype 1 NandII.</title>
        <authorList>
            <person name="Gentekaki E."/>
            <person name="Curtis B."/>
            <person name="Stairs C."/>
            <person name="Eme L."/>
            <person name="Herman E."/>
            <person name="Klimes V."/>
            <person name="Arias M.C."/>
            <person name="Elias M."/>
            <person name="Hilliou F."/>
            <person name="Klute M."/>
            <person name="Malik S.-B."/>
            <person name="Pightling A."/>
            <person name="Rachubinski R."/>
            <person name="Salas D."/>
            <person name="Schlacht A."/>
            <person name="Suga H."/>
            <person name="Archibald J."/>
            <person name="Ball S.G."/>
            <person name="Clark G."/>
            <person name="Dacks J."/>
            <person name="Van Der Giezen M."/>
            <person name="Tsaousis A."/>
            <person name="Roger A."/>
        </authorList>
    </citation>
    <scope>NUCLEOTIDE SEQUENCE [LARGE SCALE GENOMIC DNA]</scope>
    <source>
        <strain evidence="3">ATCC 50177 / NandII</strain>
    </source>
</reference>
<evidence type="ECO:0000256" key="1">
    <source>
        <dbReference type="SAM" id="Phobius"/>
    </source>
</evidence>
<dbReference type="Proteomes" id="UP000078348">
    <property type="component" value="Unassembled WGS sequence"/>
</dbReference>
<evidence type="ECO:0000313" key="3">
    <source>
        <dbReference type="Proteomes" id="UP000078348"/>
    </source>
</evidence>
<organism evidence="2 3">
    <name type="scientific">Blastocystis sp. subtype 1 (strain ATCC 50177 / NandII)</name>
    <dbReference type="NCBI Taxonomy" id="478820"/>
    <lineage>
        <taxon>Eukaryota</taxon>
        <taxon>Sar</taxon>
        <taxon>Stramenopiles</taxon>
        <taxon>Bigyra</taxon>
        <taxon>Opalozoa</taxon>
        <taxon>Opalinata</taxon>
        <taxon>Blastocystidae</taxon>
        <taxon>Blastocystis</taxon>
    </lineage>
</organism>
<comment type="caution">
    <text evidence="2">The sequence shown here is derived from an EMBL/GenBank/DDBJ whole genome shotgun (WGS) entry which is preliminary data.</text>
</comment>
<keyword evidence="1" id="KW-1133">Transmembrane helix</keyword>
<evidence type="ECO:0000313" key="2">
    <source>
        <dbReference type="EMBL" id="OAO15909.1"/>
    </source>
</evidence>
<keyword evidence="1" id="KW-0812">Transmembrane</keyword>
<accession>A0A196SIY9</accession>
<name>A0A196SIY9_BLAHN</name>
<dbReference type="AlphaFoldDB" id="A0A196SIY9"/>
<gene>
    <name evidence="2" type="ORF">AV274_2363</name>
</gene>
<feature type="transmembrane region" description="Helical" evidence="1">
    <location>
        <begin position="69"/>
        <end position="88"/>
    </location>
</feature>
<keyword evidence="3" id="KW-1185">Reference proteome</keyword>
<proteinExistence type="predicted"/>
<keyword evidence="1" id="KW-0472">Membrane</keyword>
<dbReference type="EMBL" id="LXWW01000109">
    <property type="protein sequence ID" value="OAO15909.1"/>
    <property type="molecule type" value="Genomic_DNA"/>
</dbReference>
<feature type="transmembrane region" description="Helical" evidence="1">
    <location>
        <begin position="16"/>
        <end position="35"/>
    </location>
</feature>